<comment type="caution">
    <text evidence="1">The sequence shown here is derived from an EMBL/GenBank/DDBJ whole genome shotgun (WGS) entry which is preliminary data.</text>
</comment>
<dbReference type="Proteomes" id="UP000616151">
    <property type="component" value="Unassembled WGS sequence"/>
</dbReference>
<evidence type="ECO:0000313" key="2">
    <source>
        <dbReference type="Proteomes" id="UP000616151"/>
    </source>
</evidence>
<keyword evidence="2" id="KW-1185">Reference proteome</keyword>
<protein>
    <submittedName>
        <fullName evidence="1">Cytochrome P450</fullName>
    </submittedName>
</protein>
<dbReference type="EMBL" id="JAENHL010000007">
    <property type="protein sequence ID" value="MBK1867450.1"/>
    <property type="molecule type" value="Genomic_DNA"/>
</dbReference>
<sequence>MDLMKIDTTSRSLSLDPRDRAFFCNPYPIYRQLRESVPVFKWEEYGYWCFSRHEDVSALLRDRRFGRQILHVMTRDELGWSEIPERLKPFYDVEQHSLLETEPPVHTRLRGLVNRAFLSRTVERLKPRIAQLTHELIDGFAETREVELLEAFATPIPITIIAELLGVPVEEGPRLLSWSHDMVAMYQARRDAEVERKAVEATLAFSSFMRRHVQARRLSPGDDLLSQLIAAEAEGKSLSEDELITTAILLLNAGHEASVHAIGNGVKALIEEGQARSGLGEGHVEELLRFDAPLHLFTRYALEDVEFNGLKLKKGETVGLLLGAANRDPARFPEPDRFDPARTPNPHVSFGAGIHFCVGAPLARLELNVALPILFERLPGLKLARPPSHRDAYHFHGLERLDLVW</sequence>
<name>A0ACC5R4C2_9HYPH</name>
<proteinExistence type="predicted"/>
<gene>
    <name evidence="1" type="ORF">JHL16_13925</name>
</gene>
<accession>A0ACC5R4C2</accession>
<organism evidence="1 2">
    <name type="scientific">Taklimakanibacter albus</name>
    <dbReference type="NCBI Taxonomy" id="2800327"/>
    <lineage>
        <taxon>Bacteria</taxon>
        <taxon>Pseudomonadati</taxon>
        <taxon>Pseudomonadota</taxon>
        <taxon>Alphaproteobacteria</taxon>
        <taxon>Hyphomicrobiales</taxon>
        <taxon>Aestuariivirgaceae</taxon>
        <taxon>Taklimakanibacter</taxon>
    </lineage>
</organism>
<reference evidence="1" key="1">
    <citation type="submission" date="2021-01" db="EMBL/GenBank/DDBJ databases">
        <authorList>
            <person name="Sun Q."/>
        </authorList>
    </citation>
    <scope>NUCLEOTIDE SEQUENCE</scope>
    <source>
        <strain evidence="1">YIM B02566</strain>
    </source>
</reference>
<evidence type="ECO:0000313" key="1">
    <source>
        <dbReference type="EMBL" id="MBK1867450.1"/>
    </source>
</evidence>